<protein>
    <recommendedName>
        <fullName evidence="3">diguanylate cyclase</fullName>
        <ecNumber evidence="3">2.7.7.65</ecNumber>
    </recommendedName>
</protein>
<keyword evidence="4" id="KW-1003">Cell membrane</keyword>
<dbReference type="InterPro" id="IPR000160">
    <property type="entry name" value="GGDEF_dom"/>
</dbReference>
<dbReference type="SMART" id="SM00267">
    <property type="entry name" value="GGDEF"/>
    <property type="match status" value="1"/>
</dbReference>
<comment type="cofactor">
    <cofactor evidence="1">
        <name>Mg(2+)</name>
        <dbReference type="ChEBI" id="CHEBI:18420"/>
    </cofactor>
</comment>
<name>F2JXG1_MARM1</name>
<comment type="subcellular location">
    <subcellularLocation>
        <location evidence="2">Cell membrane</location>
        <topology evidence="2">Multi-pass membrane protein</topology>
    </subcellularLocation>
</comment>
<dbReference type="InterPro" id="IPR043128">
    <property type="entry name" value="Rev_trsase/Diguanyl_cyclase"/>
</dbReference>
<dbReference type="PANTHER" id="PTHR45138:SF9">
    <property type="entry name" value="DIGUANYLATE CYCLASE DGCM-RELATED"/>
    <property type="match status" value="1"/>
</dbReference>
<dbReference type="CDD" id="cd01949">
    <property type="entry name" value="GGDEF"/>
    <property type="match status" value="1"/>
</dbReference>
<dbReference type="EC" id="2.7.7.65" evidence="3"/>
<dbReference type="NCBIfam" id="TIGR00254">
    <property type="entry name" value="GGDEF"/>
    <property type="match status" value="1"/>
</dbReference>
<dbReference type="OrthoDB" id="9759607at2"/>
<dbReference type="STRING" id="717774.Marme_2630"/>
<gene>
    <name evidence="11" type="ordered locus">Marme_2630</name>
</gene>
<evidence type="ECO:0000256" key="2">
    <source>
        <dbReference type="ARBA" id="ARBA00004651"/>
    </source>
</evidence>
<evidence type="ECO:0000256" key="6">
    <source>
        <dbReference type="ARBA" id="ARBA00022989"/>
    </source>
</evidence>
<evidence type="ECO:0000313" key="12">
    <source>
        <dbReference type="Proteomes" id="UP000001062"/>
    </source>
</evidence>
<organism evidence="11 12">
    <name type="scientific">Marinomonas mediterranea (strain ATCC 700492 / JCM 21426 / NBRC 103028 / MMB-1)</name>
    <dbReference type="NCBI Taxonomy" id="717774"/>
    <lineage>
        <taxon>Bacteria</taxon>
        <taxon>Pseudomonadati</taxon>
        <taxon>Pseudomonadota</taxon>
        <taxon>Gammaproteobacteria</taxon>
        <taxon>Oceanospirillales</taxon>
        <taxon>Oceanospirillaceae</taxon>
        <taxon>Marinomonas</taxon>
    </lineage>
</organism>
<dbReference type="Pfam" id="PF00990">
    <property type="entry name" value="GGDEF"/>
    <property type="match status" value="1"/>
</dbReference>
<evidence type="ECO:0000256" key="5">
    <source>
        <dbReference type="ARBA" id="ARBA00022692"/>
    </source>
</evidence>
<dbReference type="PATRIC" id="fig|717774.3.peg.2715"/>
<comment type="catalytic activity">
    <reaction evidence="8">
        <text>2 GTP = 3',3'-c-di-GMP + 2 diphosphate</text>
        <dbReference type="Rhea" id="RHEA:24898"/>
        <dbReference type="ChEBI" id="CHEBI:33019"/>
        <dbReference type="ChEBI" id="CHEBI:37565"/>
        <dbReference type="ChEBI" id="CHEBI:58805"/>
        <dbReference type="EC" id="2.7.7.65"/>
    </reaction>
</comment>
<dbReference type="PANTHER" id="PTHR45138">
    <property type="entry name" value="REGULATORY COMPONENTS OF SENSORY TRANSDUCTION SYSTEM"/>
    <property type="match status" value="1"/>
</dbReference>
<dbReference type="Gene3D" id="3.30.70.270">
    <property type="match status" value="1"/>
</dbReference>
<feature type="transmembrane region" description="Helical" evidence="9">
    <location>
        <begin position="287"/>
        <end position="309"/>
    </location>
</feature>
<sequence>MIVSKRLNVLAIGIIVLLGCIATSLTSYFFAKQSVYEHVSEQILPLSSDNIYSEIQRDLLQPTLISSLMAHDSFVHDWYLEGEKTPDQMVNYLKNIQTKYDTITAFFVSEQTRKYYHSSGVLKTVSESDVHDAWYFEAKSSSLPNVINIDSDTADAERITVFVNYRVIDNSGVFLGVIGVGLSMNLVDSLIEYFDARYGRNVYFIDRSGEVMFNGAHQHDLSFRETNKASFEQAFSSMVTADSSSVSFNAPQGKTVFLNSRYIPEFNWYLIVEQVEDGDTEEVERALIINLVLSGVVSLCILAFVHWVTRGYSNKLERMARYDHLTGAVNRQTLDVLFQKAIGSSNKKQEALSLVLIDIDHFKKVNDNFGHQAGDKVISGVARIMKNLLHKEDIICRWGGEEFLFILSNTDKSKATSLIKTLLNRIEDTKFDVGESTVSITISAGLTQLNTDESLPQAIARADARLYQAKKEGRNTFRSG</sequence>
<dbReference type="PROSITE" id="PS50887">
    <property type="entry name" value="GGDEF"/>
    <property type="match status" value="1"/>
</dbReference>
<dbReference type="InterPro" id="IPR050469">
    <property type="entry name" value="Diguanylate_Cyclase"/>
</dbReference>
<dbReference type="HOGENOM" id="CLU_029518_0_0_6"/>
<keyword evidence="6 9" id="KW-1133">Transmembrane helix</keyword>
<keyword evidence="7 9" id="KW-0472">Membrane</keyword>
<dbReference type="FunFam" id="3.30.70.270:FF:000001">
    <property type="entry name" value="Diguanylate cyclase domain protein"/>
    <property type="match status" value="1"/>
</dbReference>
<evidence type="ECO:0000256" key="4">
    <source>
        <dbReference type="ARBA" id="ARBA00022475"/>
    </source>
</evidence>
<dbReference type="GO" id="GO:0005886">
    <property type="term" value="C:plasma membrane"/>
    <property type="evidence" value="ECO:0007669"/>
    <property type="project" value="UniProtKB-SubCell"/>
</dbReference>
<evidence type="ECO:0000259" key="10">
    <source>
        <dbReference type="PROSITE" id="PS50887"/>
    </source>
</evidence>
<dbReference type="AlphaFoldDB" id="F2JXG1"/>
<dbReference type="KEGG" id="mme:Marme_2630"/>
<accession>F2JXG1</accession>
<evidence type="ECO:0000256" key="7">
    <source>
        <dbReference type="ARBA" id="ARBA00023136"/>
    </source>
</evidence>
<dbReference type="InterPro" id="IPR033479">
    <property type="entry name" value="dCache_1"/>
</dbReference>
<feature type="transmembrane region" description="Helical" evidence="9">
    <location>
        <begin position="7"/>
        <end position="30"/>
    </location>
</feature>
<dbReference type="CDD" id="cd18773">
    <property type="entry name" value="PDC1_HK_sensor"/>
    <property type="match status" value="1"/>
</dbReference>
<dbReference type="PROSITE" id="PS51257">
    <property type="entry name" value="PROKAR_LIPOPROTEIN"/>
    <property type="match status" value="1"/>
</dbReference>
<dbReference type="Gene3D" id="3.30.450.20">
    <property type="entry name" value="PAS domain"/>
    <property type="match status" value="1"/>
</dbReference>
<dbReference type="InterPro" id="IPR029787">
    <property type="entry name" value="Nucleotide_cyclase"/>
</dbReference>
<feature type="domain" description="GGDEF" evidence="10">
    <location>
        <begin position="350"/>
        <end position="480"/>
    </location>
</feature>
<evidence type="ECO:0000256" key="3">
    <source>
        <dbReference type="ARBA" id="ARBA00012528"/>
    </source>
</evidence>
<evidence type="ECO:0000256" key="8">
    <source>
        <dbReference type="ARBA" id="ARBA00034247"/>
    </source>
</evidence>
<dbReference type="Proteomes" id="UP000001062">
    <property type="component" value="Chromosome"/>
</dbReference>
<dbReference type="Pfam" id="PF02743">
    <property type="entry name" value="dCache_1"/>
    <property type="match status" value="1"/>
</dbReference>
<proteinExistence type="predicted"/>
<keyword evidence="12" id="KW-1185">Reference proteome</keyword>
<dbReference type="EMBL" id="CP002583">
    <property type="protein sequence ID" value="ADZ91861.1"/>
    <property type="molecule type" value="Genomic_DNA"/>
</dbReference>
<dbReference type="RefSeq" id="WP_013661764.1">
    <property type="nucleotide sequence ID" value="NC_015276.1"/>
</dbReference>
<dbReference type="eggNOG" id="COG3706">
    <property type="taxonomic scope" value="Bacteria"/>
</dbReference>
<reference evidence="11 12" key="1">
    <citation type="journal article" date="2012" name="Stand. Genomic Sci.">
        <title>Complete genome sequence of the melanogenic marine bacterium Marinomonas mediterranea type strain (MMB-1(T)).</title>
        <authorList>
            <person name="Lucas-Elio P."/>
            <person name="Goodwin L."/>
            <person name="Woyke T."/>
            <person name="Pitluck S."/>
            <person name="Nolan M."/>
            <person name="Kyrpides N.C."/>
            <person name="Detter J.C."/>
            <person name="Copeland A."/>
            <person name="Teshima H."/>
            <person name="Bruce D."/>
            <person name="Detter C."/>
            <person name="Tapia R."/>
            <person name="Han S."/>
            <person name="Land M.L."/>
            <person name="Ivanova N."/>
            <person name="Mikhailova N."/>
            <person name="Johnston A.W."/>
            <person name="Sanchez-Amat A."/>
        </authorList>
    </citation>
    <scope>NUCLEOTIDE SEQUENCE [LARGE SCALE GENOMIC DNA]</scope>
    <source>
        <strain evidence="12">ATCC 700492 / JCM 21426 / NBRC 103028 / MMB-1</strain>
    </source>
</reference>
<evidence type="ECO:0000256" key="9">
    <source>
        <dbReference type="SAM" id="Phobius"/>
    </source>
</evidence>
<evidence type="ECO:0000313" key="11">
    <source>
        <dbReference type="EMBL" id="ADZ91861.1"/>
    </source>
</evidence>
<dbReference type="GO" id="GO:0052621">
    <property type="term" value="F:diguanylate cyclase activity"/>
    <property type="evidence" value="ECO:0007669"/>
    <property type="project" value="UniProtKB-EC"/>
</dbReference>
<dbReference type="SUPFAM" id="SSF55073">
    <property type="entry name" value="Nucleotide cyclase"/>
    <property type="match status" value="1"/>
</dbReference>
<evidence type="ECO:0000256" key="1">
    <source>
        <dbReference type="ARBA" id="ARBA00001946"/>
    </source>
</evidence>
<dbReference type="CDD" id="cd18774">
    <property type="entry name" value="PDC2_HK_sensor"/>
    <property type="match status" value="1"/>
</dbReference>
<keyword evidence="5 9" id="KW-0812">Transmembrane</keyword>